<dbReference type="EC" id="2.1.1.37" evidence="7"/>
<dbReference type="PANTHER" id="PTHR46098">
    <property type="entry name" value="TRNA (CYTOSINE(38)-C(5))-METHYLTRANSFERASE"/>
    <property type="match status" value="1"/>
</dbReference>
<dbReference type="PRINTS" id="PR00105">
    <property type="entry name" value="C5METTRFRASE"/>
</dbReference>
<gene>
    <name evidence="8" type="ORF">SAMN03080606_01170</name>
</gene>
<dbReference type="SUPFAM" id="SSF53335">
    <property type="entry name" value="S-adenosyl-L-methionine-dependent methyltransferases"/>
    <property type="match status" value="2"/>
</dbReference>
<feature type="active site" evidence="5">
    <location>
        <position position="80"/>
    </location>
</feature>
<evidence type="ECO:0000256" key="1">
    <source>
        <dbReference type="ARBA" id="ARBA00022603"/>
    </source>
</evidence>
<dbReference type="Proteomes" id="UP000198636">
    <property type="component" value="Unassembled WGS sequence"/>
</dbReference>
<evidence type="ECO:0000256" key="4">
    <source>
        <dbReference type="ARBA" id="ARBA00022747"/>
    </source>
</evidence>
<evidence type="ECO:0000313" key="9">
    <source>
        <dbReference type="Proteomes" id="UP000198636"/>
    </source>
</evidence>
<dbReference type="Pfam" id="PF00145">
    <property type="entry name" value="DNA_methylase"/>
    <property type="match status" value="2"/>
</dbReference>
<dbReference type="InterPro" id="IPR050750">
    <property type="entry name" value="C5-MTase"/>
</dbReference>
<dbReference type="GO" id="GO:0009307">
    <property type="term" value="P:DNA restriction-modification system"/>
    <property type="evidence" value="ECO:0007669"/>
    <property type="project" value="UniProtKB-KW"/>
</dbReference>
<dbReference type="PROSITE" id="PS00094">
    <property type="entry name" value="C5_MTASE_1"/>
    <property type="match status" value="2"/>
</dbReference>
<dbReference type="GO" id="GO:0032259">
    <property type="term" value="P:methylation"/>
    <property type="evidence" value="ECO:0007669"/>
    <property type="project" value="UniProtKB-KW"/>
</dbReference>
<evidence type="ECO:0000256" key="5">
    <source>
        <dbReference type="PROSITE-ProRule" id="PRU01016"/>
    </source>
</evidence>
<evidence type="ECO:0000313" key="8">
    <source>
        <dbReference type="EMBL" id="SCY26772.1"/>
    </source>
</evidence>
<organism evidence="8 9">
    <name type="scientific">Alkaliphilus peptidifermentans DSM 18978</name>
    <dbReference type="NCBI Taxonomy" id="1120976"/>
    <lineage>
        <taxon>Bacteria</taxon>
        <taxon>Bacillati</taxon>
        <taxon>Bacillota</taxon>
        <taxon>Clostridia</taxon>
        <taxon>Peptostreptococcales</taxon>
        <taxon>Natronincolaceae</taxon>
        <taxon>Alkaliphilus</taxon>
    </lineage>
</organism>
<evidence type="ECO:0000256" key="7">
    <source>
        <dbReference type="RuleBase" id="RU000417"/>
    </source>
</evidence>
<sequence length="689" mass="78686">MDKKRQKYRVVSLFSGIGGFEEGLKYSNLEAEVIFSSEIDKYAQKSYLANYPNHNLNGDITKIEAKTIPDHDILVGGFPCQAFSIAGKRNGFDDTRGTLFFDIARIIKEKQPKVVFLENVKNLVSHDNFNTIKVILNTLNELGYTVDFTVINSSEMGVPQSRDRTYIVGIKDIIKPQRFKEDYRSRKINKLKQELNNKDFIGFNFFDTLKPINKKIFIKDILEEKVDKKYFIDNEGVKKYLENINININDTKEIMKIIKILDLPREVHNDQERQRRVYSTNGISPTVLARSDSAKILVKENGQLKLRKFTPIENFRVQGFEDEFIEKLRNSGVSDTQLYKQSGNAVSPPVIREIFNHIEKFLNLNNEDSQAKFIDLFAGLGGFRIALESNGGKCVFSSEIDKYARETYKTNFGEEPSGDIIKINTEEIPDHDILCAGFPCQPFSIAGKRLGFEDARGTLFFEVARILRDKRPRAFILENVSGIVSHDNGNTLSTILSILKELKYSVVWKVLNAKDYGIPQNRNRWYCVGVDNNIYGELSEKNIFPHKTKLTSFMSNFIEENVDSSYIVSEIAKKNMETHIEDFIDKGKHKEDQPIIANNIRPSKVSFSGNGISPCLTAKMGTGGNNVPVIYSLGRKLTEKECLRIMGFPENYKIKPNYSQSYKQIGNSVVVKLIEQIAKNLIIFLKVNY</sequence>
<reference evidence="8 9" key="1">
    <citation type="submission" date="2016-10" db="EMBL/GenBank/DDBJ databases">
        <authorList>
            <person name="de Groot N.N."/>
        </authorList>
    </citation>
    <scope>NUCLEOTIDE SEQUENCE [LARGE SCALE GENOMIC DNA]</scope>
    <source>
        <strain evidence="8 9">DSM 18978</strain>
    </source>
</reference>
<dbReference type="Gene3D" id="3.90.120.10">
    <property type="entry name" value="DNA Methylase, subunit A, domain 2"/>
    <property type="match status" value="2"/>
</dbReference>
<feature type="active site" evidence="5">
    <location>
        <position position="440"/>
    </location>
</feature>
<name>A0A1G5EIJ8_9FIRM</name>
<dbReference type="PANTHER" id="PTHR46098:SF1">
    <property type="entry name" value="TRNA (CYTOSINE(38)-C(5))-METHYLTRANSFERASE"/>
    <property type="match status" value="1"/>
</dbReference>
<accession>A0A1G5EIJ8</accession>
<dbReference type="PROSITE" id="PS51679">
    <property type="entry name" value="SAM_MT_C5"/>
    <property type="match status" value="2"/>
</dbReference>
<protein>
    <recommendedName>
        <fullName evidence="7">Cytosine-specific methyltransferase</fullName>
        <ecNumber evidence="7">2.1.1.37</ecNumber>
    </recommendedName>
</protein>
<dbReference type="EMBL" id="FMUS01000005">
    <property type="protein sequence ID" value="SCY26772.1"/>
    <property type="molecule type" value="Genomic_DNA"/>
</dbReference>
<dbReference type="Gene3D" id="3.40.50.150">
    <property type="entry name" value="Vaccinia Virus protein VP39"/>
    <property type="match status" value="2"/>
</dbReference>
<keyword evidence="4" id="KW-0680">Restriction system</keyword>
<keyword evidence="3 5" id="KW-0949">S-adenosyl-L-methionine</keyword>
<dbReference type="InterPro" id="IPR001525">
    <property type="entry name" value="C5_MeTfrase"/>
</dbReference>
<keyword evidence="1 5" id="KW-0489">Methyltransferase</keyword>
<dbReference type="InterPro" id="IPR029063">
    <property type="entry name" value="SAM-dependent_MTases_sf"/>
</dbReference>
<dbReference type="InterPro" id="IPR031303">
    <property type="entry name" value="C5_meth_CS"/>
</dbReference>
<dbReference type="STRING" id="1120976.SAMN03080606_01170"/>
<comment type="catalytic activity">
    <reaction evidence="7">
        <text>a 2'-deoxycytidine in DNA + S-adenosyl-L-methionine = a 5-methyl-2'-deoxycytidine in DNA + S-adenosyl-L-homocysteine + H(+)</text>
        <dbReference type="Rhea" id="RHEA:13681"/>
        <dbReference type="Rhea" id="RHEA-COMP:11369"/>
        <dbReference type="Rhea" id="RHEA-COMP:11370"/>
        <dbReference type="ChEBI" id="CHEBI:15378"/>
        <dbReference type="ChEBI" id="CHEBI:57856"/>
        <dbReference type="ChEBI" id="CHEBI:59789"/>
        <dbReference type="ChEBI" id="CHEBI:85452"/>
        <dbReference type="ChEBI" id="CHEBI:85454"/>
        <dbReference type="EC" id="2.1.1.37"/>
    </reaction>
</comment>
<keyword evidence="2 5" id="KW-0808">Transferase</keyword>
<evidence type="ECO:0000256" key="2">
    <source>
        <dbReference type="ARBA" id="ARBA00022679"/>
    </source>
</evidence>
<dbReference type="NCBIfam" id="TIGR00675">
    <property type="entry name" value="dcm"/>
    <property type="match status" value="2"/>
</dbReference>
<dbReference type="RefSeq" id="WP_207647875.1">
    <property type="nucleotide sequence ID" value="NZ_FMUS01000005.1"/>
</dbReference>
<evidence type="ECO:0000256" key="6">
    <source>
        <dbReference type="RuleBase" id="RU000416"/>
    </source>
</evidence>
<dbReference type="AlphaFoldDB" id="A0A1G5EIJ8"/>
<keyword evidence="9" id="KW-1185">Reference proteome</keyword>
<dbReference type="GO" id="GO:0003886">
    <property type="term" value="F:DNA (cytosine-5-)-methyltransferase activity"/>
    <property type="evidence" value="ECO:0007669"/>
    <property type="project" value="UniProtKB-EC"/>
</dbReference>
<dbReference type="CDD" id="cd00315">
    <property type="entry name" value="Cyt_C5_DNA_methylase"/>
    <property type="match status" value="2"/>
</dbReference>
<proteinExistence type="inferred from homology"/>
<dbReference type="InterPro" id="IPR018117">
    <property type="entry name" value="C5_DNA_meth_AS"/>
</dbReference>
<dbReference type="PROSITE" id="PS00095">
    <property type="entry name" value="C5_MTASE_2"/>
    <property type="match status" value="2"/>
</dbReference>
<evidence type="ECO:0000256" key="3">
    <source>
        <dbReference type="ARBA" id="ARBA00022691"/>
    </source>
</evidence>
<comment type="similarity">
    <text evidence="5 6">Belongs to the class I-like SAM-binding methyltransferase superfamily. C5-methyltransferase family.</text>
</comment>